<evidence type="ECO:0000256" key="1">
    <source>
        <dbReference type="SAM" id="MobiDB-lite"/>
    </source>
</evidence>
<evidence type="ECO:0000313" key="3">
    <source>
        <dbReference type="EMBL" id="MQY02814.1"/>
    </source>
</evidence>
<reference evidence="3 4" key="1">
    <citation type="submission" date="2019-10" db="EMBL/GenBank/DDBJ databases">
        <title>Actinomadura rubteroloni sp. nov. and Actinomadura macrotermitis sp. nov., isolated from the gut of fungus growing-termite Macrotermes natalensis.</title>
        <authorList>
            <person name="Benndorf R."/>
            <person name="Martin K."/>
            <person name="Kuefner M."/>
            <person name="De Beer W."/>
            <person name="Kaster A.-K."/>
            <person name="Vollmers J."/>
            <person name="Poulsen M."/>
            <person name="Beemelmanns C."/>
        </authorList>
    </citation>
    <scope>NUCLEOTIDE SEQUENCE [LARGE SCALE GENOMIC DNA]</scope>
    <source>
        <strain evidence="3 4">RB68</strain>
    </source>
</reference>
<feature type="domain" description="Mycothiol-dependent maleylpyruvate isomerase metal-binding" evidence="2">
    <location>
        <begin position="25"/>
        <end position="171"/>
    </location>
</feature>
<dbReference type="InterPro" id="IPR017517">
    <property type="entry name" value="Maleyloyr_isom"/>
</dbReference>
<proteinExistence type="predicted"/>
<dbReference type="SUPFAM" id="SSF109854">
    <property type="entry name" value="DinB/YfiT-like putative metalloenzymes"/>
    <property type="match status" value="1"/>
</dbReference>
<sequence length="239" mass="25051">MPGSGGYAPFVERSTPPSGPLDAFDDEAERLAGVLHTLADADLDRATPCPPWTVRELVVHVRNGAARPVSGLAVPPPPAPALDATGYFNPGIFDAASNAERVEATRRDAAAYRTAAELAAAFDDCRRRTREAVRAQPPDRIVVTRHGDGMLLTEFMATRVVELALHGLDLAIALDRAPWTAPSAAGVVADLLVASGADRVAELGWDQAELIAKASGRTPPTPAESAAAARLGITWLPLG</sequence>
<gene>
    <name evidence="3" type="ORF">ACRB68_08490</name>
</gene>
<dbReference type="InterPro" id="IPR024344">
    <property type="entry name" value="MDMPI_metal-binding"/>
</dbReference>
<dbReference type="OrthoDB" id="3677409at2"/>
<dbReference type="NCBIfam" id="TIGR03083">
    <property type="entry name" value="maleylpyruvate isomerase family mycothiol-dependent enzyme"/>
    <property type="match status" value="1"/>
</dbReference>
<dbReference type="Gene3D" id="1.20.120.450">
    <property type="entry name" value="dinb family like domain"/>
    <property type="match status" value="1"/>
</dbReference>
<dbReference type="Proteomes" id="UP000487268">
    <property type="component" value="Unassembled WGS sequence"/>
</dbReference>
<dbReference type="EMBL" id="WEGH01000001">
    <property type="protein sequence ID" value="MQY02814.1"/>
    <property type="molecule type" value="Genomic_DNA"/>
</dbReference>
<feature type="region of interest" description="Disordered" evidence="1">
    <location>
        <begin position="1"/>
        <end position="21"/>
    </location>
</feature>
<accession>A0A7K0BQ27</accession>
<keyword evidence="4" id="KW-1185">Reference proteome</keyword>
<organism evidence="3 4">
    <name type="scientific">Actinomadura macrotermitis</name>
    <dbReference type="NCBI Taxonomy" id="2585200"/>
    <lineage>
        <taxon>Bacteria</taxon>
        <taxon>Bacillati</taxon>
        <taxon>Actinomycetota</taxon>
        <taxon>Actinomycetes</taxon>
        <taxon>Streptosporangiales</taxon>
        <taxon>Thermomonosporaceae</taxon>
        <taxon>Actinomadura</taxon>
    </lineage>
</organism>
<evidence type="ECO:0000313" key="4">
    <source>
        <dbReference type="Proteomes" id="UP000487268"/>
    </source>
</evidence>
<evidence type="ECO:0000259" key="2">
    <source>
        <dbReference type="Pfam" id="PF11716"/>
    </source>
</evidence>
<dbReference type="InterPro" id="IPR034660">
    <property type="entry name" value="DinB/YfiT-like"/>
</dbReference>
<protein>
    <recommendedName>
        <fullName evidence="2">Mycothiol-dependent maleylpyruvate isomerase metal-binding domain-containing protein</fullName>
    </recommendedName>
</protein>
<comment type="caution">
    <text evidence="3">The sequence shown here is derived from an EMBL/GenBank/DDBJ whole genome shotgun (WGS) entry which is preliminary data.</text>
</comment>
<dbReference type="Pfam" id="PF11716">
    <property type="entry name" value="MDMPI_N"/>
    <property type="match status" value="1"/>
</dbReference>
<dbReference type="GO" id="GO:0046872">
    <property type="term" value="F:metal ion binding"/>
    <property type="evidence" value="ECO:0007669"/>
    <property type="project" value="InterPro"/>
</dbReference>
<name>A0A7K0BQ27_9ACTN</name>
<dbReference type="AlphaFoldDB" id="A0A7K0BQ27"/>